<organism evidence="2">
    <name type="scientific">Tetraselmis sp. GSL018</name>
    <dbReference type="NCBI Taxonomy" id="582737"/>
    <lineage>
        <taxon>Eukaryota</taxon>
        <taxon>Viridiplantae</taxon>
        <taxon>Chlorophyta</taxon>
        <taxon>core chlorophytes</taxon>
        <taxon>Chlorodendrophyceae</taxon>
        <taxon>Chlorodendrales</taxon>
        <taxon>Chlorodendraceae</taxon>
        <taxon>Tetraselmis</taxon>
    </lineage>
</organism>
<accession>A0A061RUK4</accession>
<dbReference type="AlphaFoldDB" id="A0A061RUK4"/>
<reference evidence="2" key="1">
    <citation type="submission" date="2014-05" db="EMBL/GenBank/DDBJ databases">
        <title>The transcriptome of the halophilic microalga Tetraselmis sp. GSL018 isolated from the Great Salt Lake, Utah.</title>
        <authorList>
            <person name="Jinkerson R.E."/>
            <person name="D'Adamo S."/>
            <person name="Posewitz M.C."/>
        </authorList>
    </citation>
    <scope>NUCLEOTIDE SEQUENCE</scope>
    <source>
        <strain evidence="2">GSL018</strain>
    </source>
</reference>
<evidence type="ECO:0000256" key="1">
    <source>
        <dbReference type="SAM" id="MobiDB-lite"/>
    </source>
</evidence>
<dbReference type="EMBL" id="GBEZ01011383">
    <property type="protein sequence ID" value="JAC74400.1"/>
    <property type="molecule type" value="Transcribed_RNA"/>
</dbReference>
<evidence type="ECO:0000313" key="2">
    <source>
        <dbReference type="EMBL" id="JAC74400.1"/>
    </source>
</evidence>
<name>A0A061RUK4_9CHLO</name>
<proteinExistence type="predicted"/>
<protein>
    <submittedName>
        <fullName evidence="2">Uncharacterized protein</fullName>
    </submittedName>
</protein>
<gene>
    <name evidence="2" type="ORF">TSPGSL018_26069</name>
</gene>
<feature type="region of interest" description="Disordered" evidence="1">
    <location>
        <begin position="1"/>
        <end position="28"/>
    </location>
</feature>
<sequence length="150" mass="16460">MWRTAAGAGAAREQRPPGTALCPLGPRASAAPSGCWAKRLRSERGPDPGVAYLNGACSSFVNKRLLDLGLPAEVCRDLLNPGFEDPFGPETPTLEPEFMKLWGYPLMNGKLDWMLLRRAGVVWKGLGNHDYSLSDHKWLAATIELQQRNS</sequence>